<keyword evidence="1" id="KW-0812">Transmembrane</keyword>
<gene>
    <name evidence="2" type="ORF">VST7929_01616</name>
</gene>
<name>A0ABN8DUR5_9VIBR</name>
<keyword evidence="1" id="KW-0472">Membrane</keyword>
<organism evidence="2 3">
    <name type="scientific">Vibrio stylophorae</name>
    <dbReference type="NCBI Taxonomy" id="659351"/>
    <lineage>
        <taxon>Bacteria</taxon>
        <taxon>Pseudomonadati</taxon>
        <taxon>Pseudomonadota</taxon>
        <taxon>Gammaproteobacteria</taxon>
        <taxon>Vibrionales</taxon>
        <taxon>Vibrionaceae</taxon>
        <taxon>Vibrio</taxon>
    </lineage>
</organism>
<protein>
    <submittedName>
        <fullName evidence="2">Uncharacterized protein</fullName>
    </submittedName>
</protein>
<sequence>MKPLKINSLTFCCPACHQDDEFLISANGLYALCICGVAFLIA</sequence>
<proteinExistence type="predicted"/>
<evidence type="ECO:0000313" key="2">
    <source>
        <dbReference type="EMBL" id="CAH0533741.1"/>
    </source>
</evidence>
<accession>A0ABN8DUR5</accession>
<reference evidence="2" key="1">
    <citation type="submission" date="2021-11" db="EMBL/GenBank/DDBJ databases">
        <authorList>
            <person name="Rodrigo-Torres L."/>
            <person name="Arahal R. D."/>
            <person name="Lucena T."/>
        </authorList>
    </citation>
    <scope>NUCLEOTIDE SEQUENCE</scope>
    <source>
        <strain evidence="2">CECT 7929</strain>
    </source>
</reference>
<keyword evidence="3" id="KW-1185">Reference proteome</keyword>
<dbReference type="EMBL" id="CAKLDI010000001">
    <property type="protein sequence ID" value="CAH0533741.1"/>
    <property type="molecule type" value="Genomic_DNA"/>
</dbReference>
<comment type="caution">
    <text evidence="2">The sequence shown here is derived from an EMBL/GenBank/DDBJ whole genome shotgun (WGS) entry which is preliminary data.</text>
</comment>
<evidence type="ECO:0000256" key="1">
    <source>
        <dbReference type="SAM" id="Phobius"/>
    </source>
</evidence>
<evidence type="ECO:0000313" key="3">
    <source>
        <dbReference type="Proteomes" id="UP000838672"/>
    </source>
</evidence>
<dbReference type="Proteomes" id="UP000838672">
    <property type="component" value="Unassembled WGS sequence"/>
</dbReference>
<feature type="transmembrane region" description="Helical" evidence="1">
    <location>
        <begin position="22"/>
        <end position="41"/>
    </location>
</feature>
<keyword evidence="1" id="KW-1133">Transmembrane helix</keyword>